<reference evidence="1" key="1">
    <citation type="journal article" date="2020" name="mSystems">
        <title>Genome- and Community-Level Interaction Insights into Carbon Utilization and Element Cycling Functions of Hydrothermarchaeota in Hydrothermal Sediment.</title>
        <authorList>
            <person name="Zhou Z."/>
            <person name="Liu Y."/>
            <person name="Xu W."/>
            <person name="Pan J."/>
            <person name="Luo Z.H."/>
            <person name="Li M."/>
        </authorList>
    </citation>
    <scope>NUCLEOTIDE SEQUENCE [LARGE SCALE GENOMIC DNA]</scope>
    <source>
        <strain evidence="1">SpSt-125</strain>
    </source>
</reference>
<comment type="caution">
    <text evidence="1">The sequence shown here is derived from an EMBL/GenBank/DDBJ whole genome shotgun (WGS) entry which is preliminary data.</text>
</comment>
<dbReference type="GO" id="GO:0001522">
    <property type="term" value="P:pseudouridine synthesis"/>
    <property type="evidence" value="ECO:0007669"/>
    <property type="project" value="InterPro"/>
</dbReference>
<dbReference type="Gene3D" id="2.40.10.230">
    <property type="entry name" value="Probable tRNA pseudouridine synthase domain"/>
    <property type="match status" value="1"/>
</dbReference>
<dbReference type="InterPro" id="IPR038664">
    <property type="entry name" value="Gar1/Naf1_Cbf5-bd_sf"/>
</dbReference>
<dbReference type="EMBL" id="DSEU01000008">
    <property type="protein sequence ID" value="HEM66341.1"/>
    <property type="molecule type" value="Genomic_DNA"/>
</dbReference>
<accession>A0A7J2U0N9</accession>
<evidence type="ECO:0008006" key="2">
    <source>
        <dbReference type="Google" id="ProtNLM"/>
    </source>
</evidence>
<dbReference type="SUPFAM" id="SSF50447">
    <property type="entry name" value="Translation proteins"/>
    <property type="match status" value="1"/>
</dbReference>
<proteinExistence type="predicted"/>
<gene>
    <name evidence="1" type="ORF">ENO26_02035</name>
</gene>
<dbReference type="GO" id="GO:0042254">
    <property type="term" value="P:ribosome biogenesis"/>
    <property type="evidence" value="ECO:0007669"/>
    <property type="project" value="InterPro"/>
</dbReference>
<name>A0A7J2U0N9_9CREN</name>
<organism evidence="1">
    <name type="scientific">Ignisphaera aggregans</name>
    <dbReference type="NCBI Taxonomy" id="334771"/>
    <lineage>
        <taxon>Archaea</taxon>
        <taxon>Thermoproteota</taxon>
        <taxon>Thermoprotei</taxon>
        <taxon>Desulfurococcales</taxon>
        <taxon>Desulfurococcaceae</taxon>
        <taxon>Ignisphaera</taxon>
    </lineage>
</organism>
<protein>
    <recommendedName>
        <fullName evidence="2">H/ACA RNA-protein complex protein Gar1</fullName>
    </recommendedName>
</protein>
<dbReference type="AlphaFoldDB" id="A0A7J2U0N9"/>
<dbReference type="InterPro" id="IPR007504">
    <property type="entry name" value="H/ACA_rnp_Gar1/Naf1"/>
</dbReference>
<dbReference type="Pfam" id="PF04410">
    <property type="entry name" value="Gar1"/>
    <property type="match status" value="1"/>
</dbReference>
<sequence length="95" mass="10540">MSVKPLGSVVHVTRSNYIIVKISKSSELPRIGVDVVDANNEVIGKLIDIIGPVAQPFAVIKPAKPAITSLLKSSTFLFYRLPRRSNRKGKRYELH</sequence>
<evidence type="ECO:0000313" key="1">
    <source>
        <dbReference type="EMBL" id="HEM66341.1"/>
    </source>
</evidence>
<dbReference type="InterPro" id="IPR009000">
    <property type="entry name" value="Transl_B-barrel_sf"/>
</dbReference>